<feature type="domain" description="Protein kinase" evidence="3">
    <location>
        <begin position="41"/>
        <end position="337"/>
    </location>
</feature>
<dbReference type="Gene3D" id="1.10.510.10">
    <property type="entry name" value="Transferase(Phosphotransferase) domain 1"/>
    <property type="match status" value="1"/>
</dbReference>
<dbReference type="PROSITE" id="PS50011">
    <property type="entry name" value="PROTEIN_KINASE_DOM"/>
    <property type="match status" value="1"/>
</dbReference>
<dbReference type="InterPro" id="IPR011009">
    <property type="entry name" value="Kinase-like_dom_sf"/>
</dbReference>
<dbReference type="PANTHER" id="PTHR24348">
    <property type="entry name" value="SERINE/THREONINE-PROTEIN KINASE UNC-51-RELATED"/>
    <property type="match status" value="1"/>
</dbReference>
<keyword evidence="5" id="KW-1185">Reference proteome</keyword>
<gene>
    <name evidence="4" type="ORF">Daus18300_008412</name>
</gene>
<organism evidence="4 5">
    <name type="scientific">Diaporthe australafricana</name>
    <dbReference type="NCBI Taxonomy" id="127596"/>
    <lineage>
        <taxon>Eukaryota</taxon>
        <taxon>Fungi</taxon>
        <taxon>Dikarya</taxon>
        <taxon>Ascomycota</taxon>
        <taxon>Pezizomycotina</taxon>
        <taxon>Sordariomycetes</taxon>
        <taxon>Sordariomycetidae</taxon>
        <taxon>Diaporthales</taxon>
        <taxon>Diaporthaceae</taxon>
        <taxon>Diaporthe</taxon>
    </lineage>
</organism>
<protein>
    <recommendedName>
        <fullName evidence="2">Autophagy-related protein 1</fullName>
    </recommendedName>
</protein>
<dbReference type="InterPro" id="IPR000719">
    <property type="entry name" value="Prot_kinase_dom"/>
</dbReference>
<evidence type="ECO:0000256" key="2">
    <source>
        <dbReference type="ARBA" id="ARBA00030237"/>
    </source>
</evidence>
<dbReference type="EMBL" id="JAWRVE010000079">
    <property type="protein sequence ID" value="KAL1862615.1"/>
    <property type="molecule type" value="Genomic_DNA"/>
</dbReference>
<accession>A0ABR3WI26</accession>
<name>A0ABR3WI26_9PEZI</name>
<dbReference type="InterPro" id="IPR045269">
    <property type="entry name" value="Atg1-like"/>
</dbReference>
<evidence type="ECO:0000259" key="3">
    <source>
        <dbReference type="PROSITE" id="PS50011"/>
    </source>
</evidence>
<evidence type="ECO:0000256" key="1">
    <source>
        <dbReference type="ARBA" id="ARBA00004623"/>
    </source>
</evidence>
<evidence type="ECO:0000313" key="5">
    <source>
        <dbReference type="Proteomes" id="UP001583177"/>
    </source>
</evidence>
<sequence length="356" mass="39307">MTALAVLPELARDSQLATAVTSDCCMHFFAETPTSTRKEVWKRTKRLGSGGYGTVWLEICVEGQDIDVNNKCRAVKVLQLPTDAPVAEAVSRYGRELEALAKFSQRKSYGWYEDAPSSSISICLEFLPLGDLQAFIAKRADPKLPEPEVQQIVSQVLDGLVFMHVEGFAHRDLKPAVSAVAGRVPDRRGAYVRYISTQNILIKSHSPDDWWIKLSDFGLSKRTEVSSGTIGIQGTPSFMAPELWGYIANDQLSRTAMAYPADMWSLGEIAFQLATGRPTFPRPAMLVKYTLGQCGFPVFQLQKAAVSQAMVDFITGTMLANYTQRPTAETASTHPWLGGLKREALPLHGSLRFDAR</sequence>
<dbReference type="Pfam" id="PF00069">
    <property type="entry name" value="Pkinase"/>
    <property type="match status" value="2"/>
</dbReference>
<comment type="subcellular location">
    <subcellularLocation>
        <location evidence="1">Preautophagosomal structure membrane</location>
        <topology evidence="1">Peripheral membrane protein</topology>
    </subcellularLocation>
</comment>
<evidence type="ECO:0000313" key="4">
    <source>
        <dbReference type="EMBL" id="KAL1862615.1"/>
    </source>
</evidence>
<comment type="caution">
    <text evidence="4">The sequence shown here is derived from an EMBL/GenBank/DDBJ whole genome shotgun (WGS) entry which is preliminary data.</text>
</comment>
<reference evidence="4 5" key="1">
    <citation type="journal article" date="2024" name="IMA Fungus">
        <title>IMA Genome - F19 : A genome assembly and annotation guide to empower mycologists, including annotated draft genome sequences of Ceratocystis pirilliformis, Diaporthe australafricana, Fusarium ophioides, Paecilomyces lecythidis, and Sporothrix stenoceras.</title>
        <authorList>
            <person name="Aylward J."/>
            <person name="Wilson A.M."/>
            <person name="Visagie C.M."/>
            <person name="Spraker J."/>
            <person name="Barnes I."/>
            <person name="Buitendag C."/>
            <person name="Ceriani C."/>
            <person name="Del Mar Angel L."/>
            <person name="du Plessis D."/>
            <person name="Fuchs T."/>
            <person name="Gasser K."/>
            <person name="Kramer D."/>
            <person name="Li W."/>
            <person name="Munsamy K."/>
            <person name="Piso A."/>
            <person name="Price J.L."/>
            <person name="Sonnekus B."/>
            <person name="Thomas C."/>
            <person name="van der Nest A."/>
            <person name="van Dijk A."/>
            <person name="van Heerden A."/>
            <person name="van Vuuren N."/>
            <person name="Yilmaz N."/>
            <person name="Duong T.A."/>
            <person name="van der Merwe N.A."/>
            <person name="Wingfield M.J."/>
            <person name="Wingfield B.D."/>
        </authorList>
    </citation>
    <scope>NUCLEOTIDE SEQUENCE [LARGE SCALE GENOMIC DNA]</scope>
    <source>
        <strain evidence="4 5">CMW 18300</strain>
    </source>
</reference>
<dbReference type="PANTHER" id="PTHR24348:SF68">
    <property type="entry name" value="SERINE_THREONINE-PROTEIN KINASE ATG1C"/>
    <property type="match status" value="1"/>
</dbReference>
<dbReference type="Proteomes" id="UP001583177">
    <property type="component" value="Unassembled WGS sequence"/>
</dbReference>
<dbReference type="SUPFAM" id="SSF56112">
    <property type="entry name" value="Protein kinase-like (PK-like)"/>
    <property type="match status" value="1"/>
</dbReference>
<proteinExistence type="predicted"/>